<dbReference type="GO" id="GO:0000150">
    <property type="term" value="F:DNA strand exchange activity"/>
    <property type="evidence" value="ECO:0007669"/>
    <property type="project" value="InterPro"/>
</dbReference>
<dbReference type="PROSITE" id="PS51736">
    <property type="entry name" value="RECOMBINASES_3"/>
    <property type="match status" value="1"/>
</dbReference>
<dbReference type="HOGENOM" id="CLU_010686_8_2_7"/>
<dbReference type="InterPro" id="IPR050639">
    <property type="entry name" value="SSR_resolvase"/>
</dbReference>
<dbReference type="PANTHER" id="PTHR30461">
    <property type="entry name" value="DNA-INVERTASE FROM LAMBDOID PROPHAGE"/>
    <property type="match status" value="1"/>
</dbReference>
<dbReference type="RefSeq" id="WP_011420523.1">
    <property type="nucleotide sequence ID" value="NC_007760.1"/>
</dbReference>
<dbReference type="EMBL" id="CP000251">
    <property type="protein sequence ID" value="ABC81240.1"/>
    <property type="molecule type" value="Genomic_DNA"/>
</dbReference>
<dbReference type="SMART" id="SM00857">
    <property type="entry name" value="Resolvase"/>
    <property type="match status" value="1"/>
</dbReference>
<keyword evidence="1" id="KW-0238">DNA-binding</keyword>
<dbReference type="SUPFAM" id="SSF53041">
    <property type="entry name" value="Resolvase-like"/>
    <property type="match status" value="1"/>
</dbReference>
<dbReference type="Gene3D" id="3.40.50.1390">
    <property type="entry name" value="Resolvase, N-terminal catalytic domain"/>
    <property type="match status" value="1"/>
</dbReference>
<proteinExistence type="predicted"/>
<dbReference type="Pfam" id="PF00239">
    <property type="entry name" value="Resolvase"/>
    <property type="match status" value="1"/>
</dbReference>
<dbReference type="InterPro" id="IPR036162">
    <property type="entry name" value="Resolvase-like_N_sf"/>
</dbReference>
<dbReference type="PANTHER" id="PTHR30461:SF2">
    <property type="entry name" value="SERINE RECOMBINASE PINE-RELATED"/>
    <property type="match status" value="1"/>
</dbReference>
<dbReference type="InterPro" id="IPR006119">
    <property type="entry name" value="Resolv_N"/>
</dbReference>
<evidence type="ECO:0000313" key="5">
    <source>
        <dbReference type="Proteomes" id="UP000001935"/>
    </source>
</evidence>
<keyword evidence="2" id="KW-0233">DNA recombination</keyword>
<evidence type="ECO:0000259" key="3">
    <source>
        <dbReference type="PROSITE" id="PS51736"/>
    </source>
</evidence>
<reference evidence="4 5" key="1">
    <citation type="submission" date="2006-01" db="EMBL/GenBank/DDBJ databases">
        <title>Complete sequence of Anaeromyxobacter dehalogenans 2CP-C.</title>
        <authorList>
            <consortium name="US DOE Joint Genome Institute"/>
            <person name="Copeland A."/>
            <person name="Lucas S."/>
            <person name="Lapidus A."/>
            <person name="Barry K."/>
            <person name="Detter J.C."/>
            <person name="Glavina T."/>
            <person name="Hammon N."/>
            <person name="Israni S."/>
            <person name="Pitluck S."/>
            <person name="Brettin T."/>
            <person name="Bruce D."/>
            <person name="Han C."/>
            <person name="Tapia R."/>
            <person name="Gilna P."/>
            <person name="Kiss H."/>
            <person name="Schmutz J."/>
            <person name="Larimer F."/>
            <person name="Land M."/>
            <person name="Kyrpides N."/>
            <person name="Anderson I."/>
            <person name="Sanford R.A."/>
            <person name="Ritalahti K.M."/>
            <person name="Thomas H.S."/>
            <person name="Kirby J.R."/>
            <person name="Zhulin I.B."/>
            <person name="Loeffler F.E."/>
            <person name="Richardson P."/>
        </authorList>
    </citation>
    <scope>NUCLEOTIDE SEQUENCE [LARGE SCALE GENOMIC DNA]</scope>
    <source>
        <strain evidence="4 5">2CP-C</strain>
    </source>
</reference>
<accession>Q2IHV7</accession>
<protein>
    <submittedName>
        <fullName evidence="4">Resolvase-like protein</fullName>
    </submittedName>
</protein>
<dbReference type="GO" id="GO:0003677">
    <property type="term" value="F:DNA binding"/>
    <property type="evidence" value="ECO:0007669"/>
    <property type="project" value="UniProtKB-KW"/>
</dbReference>
<dbReference type="Proteomes" id="UP000001935">
    <property type="component" value="Chromosome"/>
</dbReference>
<feature type="domain" description="Resolvase/invertase-type recombinase catalytic" evidence="3">
    <location>
        <begin position="8"/>
        <end position="152"/>
    </location>
</feature>
<evidence type="ECO:0000256" key="2">
    <source>
        <dbReference type="ARBA" id="ARBA00023172"/>
    </source>
</evidence>
<gene>
    <name evidence="4" type="ordered locus">Adeh_1467</name>
</gene>
<dbReference type="CDD" id="cd03768">
    <property type="entry name" value="SR_ResInv"/>
    <property type="match status" value="1"/>
</dbReference>
<dbReference type="AlphaFoldDB" id="Q2IHV7"/>
<sequence>MNTARPLRAAVYHRVSTLDQNPALARDELRAAAGRLGAELVLDIEETGSGARNDRPGLQRLMDAARRGKLDTVLVWKLDRFGRSALDVLANIRDLDAAGVRFIATTQGIDIRPGGDAMSRLILGVLASVAEFERDLIRERTRLGMVKARQVGKQIGRPQVPRPDSAEVARLRAAGKSWREISDALGCTVWAARSAA</sequence>
<dbReference type="KEGG" id="ade:Adeh_1467"/>
<dbReference type="eggNOG" id="COG1961">
    <property type="taxonomic scope" value="Bacteria"/>
</dbReference>
<organism evidence="4 5">
    <name type="scientific">Anaeromyxobacter dehalogenans (strain 2CP-C)</name>
    <dbReference type="NCBI Taxonomy" id="290397"/>
    <lineage>
        <taxon>Bacteria</taxon>
        <taxon>Pseudomonadati</taxon>
        <taxon>Myxococcota</taxon>
        <taxon>Myxococcia</taxon>
        <taxon>Myxococcales</taxon>
        <taxon>Cystobacterineae</taxon>
        <taxon>Anaeromyxobacteraceae</taxon>
        <taxon>Anaeromyxobacter</taxon>
    </lineage>
</organism>
<evidence type="ECO:0000256" key="1">
    <source>
        <dbReference type="ARBA" id="ARBA00023125"/>
    </source>
</evidence>
<name>Q2IHV7_ANADE</name>
<evidence type="ECO:0000313" key="4">
    <source>
        <dbReference type="EMBL" id="ABC81240.1"/>
    </source>
</evidence>
<dbReference type="OrthoDB" id="9797501at2"/>